<feature type="compositionally biased region" description="Polar residues" evidence="2">
    <location>
        <begin position="790"/>
        <end position="804"/>
    </location>
</feature>
<feature type="region of interest" description="Disordered" evidence="2">
    <location>
        <begin position="86"/>
        <end position="125"/>
    </location>
</feature>
<name>A0AAJ7IRN4_9HYME</name>
<dbReference type="RefSeq" id="XP_017875511.1">
    <property type="nucleotide sequence ID" value="XM_018020022.2"/>
</dbReference>
<feature type="region of interest" description="Disordered" evidence="2">
    <location>
        <begin position="778"/>
        <end position="809"/>
    </location>
</feature>
<dbReference type="GeneID" id="108622259"/>
<dbReference type="Proteomes" id="UP000694925">
    <property type="component" value="Unplaced"/>
</dbReference>
<feature type="compositionally biased region" description="Basic residues" evidence="2">
    <location>
        <begin position="871"/>
        <end position="880"/>
    </location>
</feature>
<feature type="compositionally biased region" description="Basic and acidic residues" evidence="2">
    <location>
        <begin position="827"/>
        <end position="870"/>
    </location>
</feature>
<reference evidence="4" key="1">
    <citation type="submission" date="2025-08" db="UniProtKB">
        <authorList>
            <consortium name="RefSeq"/>
        </authorList>
    </citation>
    <scope>IDENTIFICATION</scope>
    <source>
        <tissue evidence="4">Whole body</tissue>
    </source>
</reference>
<evidence type="ECO:0000313" key="4">
    <source>
        <dbReference type="RefSeq" id="XP_017875511.1"/>
    </source>
</evidence>
<feature type="coiled-coil region" evidence="1">
    <location>
        <begin position="220"/>
        <end position="283"/>
    </location>
</feature>
<gene>
    <name evidence="4" type="primary">LOC108622259</name>
</gene>
<keyword evidence="1" id="KW-0175">Coiled coil</keyword>
<feature type="compositionally biased region" description="Acidic residues" evidence="2">
    <location>
        <begin position="112"/>
        <end position="122"/>
    </location>
</feature>
<sequence length="938" mass="108006">MSSKKVKEGKGHEFNNNRYLYIRQIREALNRLEKSMKWSSDHNNQISERKKRFIFENLLYTTSSDETDPEGKFVQAYTSRKLTKPDKHNLKKDRKRNYTKVMNDNSNRVESDSDSSDSEDDINDKRAERRKRRFLTLKLKEKNLTTLHRDDIGSSSSKEFQKSKISHVGSNVMKKLAQSQKQNRMTSTDSNSESVNEKIFTERFSDKQNIFFKSGINKIMDKMKELCSDYELQIDNIKCKHLKKDMRHYDSTEKVFRKLMKVIENVKEEIDVQENELINFYEDWEKNRRSENAEHEDSSPSEAVESKAAVDKKESEKLKNVSRVTPLVSECDNEVLGNEAQATEKISIYDDSDQSDASLILVNRTITDKILPVKTDLTEQAKLADETRGQQETSQDCLASDIIILDVSEDDIHDDTTIENVTPSPEIKDESDNESQTNVTLDNNENDSMIDEKKRKRKGSSDNVEGLEKTREKEIDSFSNTLDEVERPKKALLTLDSDAPPTMLVNDITITVKPNENDNFKKTESSGTVKPDKKTKKYSRQNEFEDKWLEDMIQIIEAESLAVRMLFESNSDDSLSYTEKPIFKRSLKRKLNSIVSSADSDSDDDSNLNGKEQNSLKKEQKKNKRPSSSIEKQGNSNRDLNSNISSETSIGKRHSLRKKNAESKKVSTSLKMLLNNKLKNLIESDKIFSSMVVLERLPKSALRKHHNTLEKSREYLESKEYGSLVSVDNLRRNTRSRSLLRSSQITQLCRNSNSKSKEVEETLLDHLKRVEEGDFNEAIGNDAVSDPENDNTVTKSDTSMQSNKDSIKKADTVTKKMLLYSSDSDAPIEKKVSSESDEEKNMNESGKPAERPSAKSTQEDSDKENDEKREKSRLRWHKLSTMKIISDSDSDVDRQKWDKRRKNRQTAKNDQAEDSESNNDSVVKHKPRTRRIIMDSDD</sequence>
<feature type="compositionally biased region" description="Basic and acidic residues" evidence="2">
    <location>
        <begin position="515"/>
        <end position="524"/>
    </location>
</feature>
<feature type="compositionally biased region" description="Basic residues" evidence="2">
    <location>
        <begin position="89"/>
        <end position="98"/>
    </location>
</feature>
<evidence type="ECO:0000256" key="1">
    <source>
        <dbReference type="SAM" id="Coils"/>
    </source>
</evidence>
<protein>
    <submittedName>
        <fullName evidence="4">CAP-Gly domain-containing linker protein 1-like</fullName>
    </submittedName>
</protein>
<feature type="region of interest" description="Disordered" evidence="2">
    <location>
        <begin position="596"/>
        <end position="666"/>
    </location>
</feature>
<feature type="compositionally biased region" description="Polar residues" evidence="2">
    <location>
        <begin position="434"/>
        <end position="443"/>
    </location>
</feature>
<keyword evidence="3" id="KW-1185">Reference proteome</keyword>
<feature type="compositionally biased region" description="Polar residues" evidence="2">
    <location>
        <begin position="626"/>
        <end position="649"/>
    </location>
</feature>
<accession>A0AAJ7IRN4</accession>
<feature type="region of interest" description="Disordered" evidence="2">
    <location>
        <begin position="515"/>
        <end position="540"/>
    </location>
</feature>
<feature type="compositionally biased region" description="Basic and acidic residues" evidence="2">
    <location>
        <begin position="466"/>
        <end position="476"/>
    </location>
</feature>
<evidence type="ECO:0000256" key="2">
    <source>
        <dbReference type="SAM" id="MobiDB-lite"/>
    </source>
</evidence>
<dbReference type="KEGG" id="ccal:108622259"/>
<evidence type="ECO:0000313" key="3">
    <source>
        <dbReference type="Proteomes" id="UP000694925"/>
    </source>
</evidence>
<proteinExistence type="predicted"/>
<dbReference type="AlphaFoldDB" id="A0AAJ7IRN4"/>
<feature type="region of interest" description="Disordered" evidence="2">
    <location>
        <begin position="414"/>
        <end position="482"/>
    </location>
</feature>
<organism evidence="3 4">
    <name type="scientific">Ceratina calcarata</name>
    <dbReference type="NCBI Taxonomy" id="156304"/>
    <lineage>
        <taxon>Eukaryota</taxon>
        <taxon>Metazoa</taxon>
        <taxon>Ecdysozoa</taxon>
        <taxon>Arthropoda</taxon>
        <taxon>Hexapoda</taxon>
        <taxon>Insecta</taxon>
        <taxon>Pterygota</taxon>
        <taxon>Neoptera</taxon>
        <taxon>Endopterygota</taxon>
        <taxon>Hymenoptera</taxon>
        <taxon>Apocrita</taxon>
        <taxon>Aculeata</taxon>
        <taxon>Apoidea</taxon>
        <taxon>Anthophila</taxon>
        <taxon>Apidae</taxon>
        <taxon>Ceratina</taxon>
        <taxon>Zadontomerus</taxon>
    </lineage>
</organism>
<feature type="region of interest" description="Disordered" evidence="2">
    <location>
        <begin position="289"/>
        <end position="317"/>
    </location>
</feature>
<feature type="region of interest" description="Disordered" evidence="2">
    <location>
        <begin position="825"/>
        <end position="938"/>
    </location>
</feature>